<evidence type="ECO:0000313" key="6">
    <source>
        <dbReference type="EMBL" id="CAB4578130.1"/>
    </source>
</evidence>
<dbReference type="InterPro" id="IPR036390">
    <property type="entry name" value="WH_DNA-bd_sf"/>
</dbReference>
<dbReference type="PANTHER" id="PTHR30346">
    <property type="entry name" value="TRANSCRIPTIONAL DUAL REGULATOR HCAR-RELATED"/>
    <property type="match status" value="1"/>
</dbReference>
<dbReference type="PROSITE" id="PS50931">
    <property type="entry name" value="HTH_LYSR"/>
    <property type="match status" value="1"/>
</dbReference>
<dbReference type="PANTHER" id="PTHR30346:SF29">
    <property type="entry name" value="LYSR SUBSTRATE-BINDING"/>
    <property type="match status" value="1"/>
</dbReference>
<dbReference type="GO" id="GO:0032993">
    <property type="term" value="C:protein-DNA complex"/>
    <property type="evidence" value="ECO:0007669"/>
    <property type="project" value="TreeGrafter"/>
</dbReference>
<dbReference type="AlphaFoldDB" id="A0A6J6ENK4"/>
<evidence type="ECO:0000256" key="4">
    <source>
        <dbReference type="ARBA" id="ARBA00023163"/>
    </source>
</evidence>
<evidence type="ECO:0000256" key="3">
    <source>
        <dbReference type="ARBA" id="ARBA00023125"/>
    </source>
</evidence>
<proteinExistence type="inferred from homology"/>
<dbReference type="GO" id="GO:0003677">
    <property type="term" value="F:DNA binding"/>
    <property type="evidence" value="ECO:0007669"/>
    <property type="project" value="UniProtKB-KW"/>
</dbReference>
<dbReference type="Gene3D" id="1.10.10.10">
    <property type="entry name" value="Winged helix-like DNA-binding domain superfamily/Winged helix DNA-binding domain"/>
    <property type="match status" value="1"/>
</dbReference>
<dbReference type="InterPro" id="IPR000847">
    <property type="entry name" value="LysR_HTH_N"/>
</dbReference>
<dbReference type="CDD" id="cd05466">
    <property type="entry name" value="PBP2_LTTR_substrate"/>
    <property type="match status" value="1"/>
</dbReference>
<dbReference type="GO" id="GO:0003700">
    <property type="term" value="F:DNA-binding transcription factor activity"/>
    <property type="evidence" value="ECO:0007669"/>
    <property type="project" value="InterPro"/>
</dbReference>
<keyword evidence="4" id="KW-0804">Transcription</keyword>
<dbReference type="FunFam" id="1.10.10.10:FF:000001">
    <property type="entry name" value="LysR family transcriptional regulator"/>
    <property type="match status" value="1"/>
</dbReference>
<dbReference type="InterPro" id="IPR005119">
    <property type="entry name" value="LysR_subst-bd"/>
</dbReference>
<dbReference type="Pfam" id="PF00126">
    <property type="entry name" value="HTH_1"/>
    <property type="match status" value="1"/>
</dbReference>
<gene>
    <name evidence="6" type="ORF">UFOPK1493_02859</name>
</gene>
<dbReference type="InterPro" id="IPR036388">
    <property type="entry name" value="WH-like_DNA-bd_sf"/>
</dbReference>
<comment type="similarity">
    <text evidence="1">Belongs to the LysR transcriptional regulatory family.</text>
</comment>
<dbReference type="EMBL" id="CAEZSR010000134">
    <property type="protein sequence ID" value="CAB4578130.1"/>
    <property type="molecule type" value="Genomic_DNA"/>
</dbReference>
<dbReference type="PRINTS" id="PR00039">
    <property type="entry name" value="HTHLYSR"/>
</dbReference>
<evidence type="ECO:0000259" key="5">
    <source>
        <dbReference type="PROSITE" id="PS50931"/>
    </source>
</evidence>
<protein>
    <submittedName>
        <fullName evidence="6">Unannotated protein</fullName>
    </submittedName>
</protein>
<dbReference type="Gene3D" id="3.40.190.290">
    <property type="match status" value="1"/>
</dbReference>
<accession>A0A6J6ENK4</accession>
<organism evidence="6">
    <name type="scientific">freshwater metagenome</name>
    <dbReference type="NCBI Taxonomy" id="449393"/>
    <lineage>
        <taxon>unclassified sequences</taxon>
        <taxon>metagenomes</taxon>
        <taxon>ecological metagenomes</taxon>
    </lineage>
</organism>
<dbReference type="Pfam" id="PF03466">
    <property type="entry name" value="LysR_substrate"/>
    <property type="match status" value="1"/>
</dbReference>
<keyword evidence="2" id="KW-0805">Transcription regulation</keyword>
<dbReference type="SUPFAM" id="SSF46785">
    <property type="entry name" value="Winged helix' DNA-binding domain"/>
    <property type="match status" value="1"/>
</dbReference>
<reference evidence="6" key="1">
    <citation type="submission" date="2020-05" db="EMBL/GenBank/DDBJ databases">
        <authorList>
            <person name="Chiriac C."/>
            <person name="Salcher M."/>
            <person name="Ghai R."/>
            <person name="Kavagutti S V."/>
        </authorList>
    </citation>
    <scope>NUCLEOTIDE SEQUENCE</scope>
</reference>
<dbReference type="SUPFAM" id="SSF53850">
    <property type="entry name" value="Periplasmic binding protein-like II"/>
    <property type="match status" value="1"/>
</dbReference>
<name>A0A6J6ENK4_9ZZZZ</name>
<sequence>MLQDVEIRQLRALQAVATEGSFGRAAERLGFTQSAISQQIAGLERAIGDKVFDRPGGPRRVELTPTGAVLLAYADSLLARMRTAEDELRSLRAGEVGRLVIGSFQSVSVQVLPAVIGRLRSERPGLAVRCIENDENDELIAKLLADEIDLTFMIGHPDHDGIEAVELVVDPFVLVSPASEQHRVVPLASLGGAPLIGQSPCYCQLLIDDCLRAHGVEPDYVFRSNDNAAVQAMVRAGMGRAILPFLAVDANDPGVSVSALDPDVPPRVITIGRRRGRTLVPAADRFVQLARQVCAELPRFEPSLATSG</sequence>
<feature type="domain" description="HTH lysR-type" evidence="5">
    <location>
        <begin position="5"/>
        <end position="64"/>
    </location>
</feature>
<keyword evidence="3" id="KW-0238">DNA-binding</keyword>
<evidence type="ECO:0000256" key="2">
    <source>
        <dbReference type="ARBA" id="ARBA00023015"/>
    </source>
</evidence>
<evidence type="ECO:0000256" key="1">
    <source>
        <dbReference type="ARBA" id="ARBA00009437"/>
    </source>
</evidence>